<proteinExistence type="predicted"/>
<dbReference type="EMBL" id="QQXK01000004">
    <property type="protein sequence ID" value="RII43278.1"/>
    <property type="molecule type" value="Genomic_DNA"/>
</dbReference>
<comment type="caution">
    <text evidence="2">The sequence shown here is derived from an EMBL/GenBank/DDBJ whole genome shotgun (WGS) entry which is preliminary data.</text>
</comment>
<feature type="region of interest" description="Disordered" evidence="1">
    <location>
        <begin position="124"/>
        <end position="144"/>
    </location>
</feature>
<feature type="compositionally biased region" description="Low complexity" evidence="1">
    <location>
        <begin position="156"/>
        <end position="174"/>
    </location>
</feature>
<feature type="region of interest" description="Disordered" evidence="1">
    <location>
        <begin position="156"/>
        <end position="191"/>
    </location>
</feature>
<dbReference type="AlphaFoldDB" id="A0A399JCL4"/>
<feature type="compositionally biased region" description="Low complexity" evidence="1">
    <location>
        <begin position="84"/>
        <end position="102"/>
    </location>
</feature>
<feature type="region of interest" description="Disordered" evidence="1">
    <location>
        <begin position="1"/>
        <end position="58"/>
    </location>
</feature>
<name>A0A399JCL4_9MICC</name>
<gene>
    <name evidence="2" type="ORF">DWB68_02960</name>
</gene>
<evidence type="ECO:0000313" key="2">
    <source>
        <dbReference type="EMBL" id="RII43278.1"/>
    </source>
</evidence>
<feature type="region of interest" description="Disordered" evidence="1">
    <location>
        <begin position="84"/>
        <end position="107"/>
    </location>
</feature>
<keyword evidence="3" id="KW-1185">Reference proteome</keyword>
<evidence type="ECO:0000313" key="3">
    <source>
        <dbReference type="Proteomes" id="UP000265419"/>
    </source>
</evidence>
<dbReference type="Proteomes" id="UP000265419">
    <property type="component" value="Unassembled WGS sequence"/>
</dbReference>
<sequence length="191" mass="18671">MNEPSTGNHATPGLRVSMSRSEKERFAAYGSAPAGKGETGSRCGPATASSSGEEPLLPSRGEVAMMTRPADVTVATDQVLVRGCGRSSSVPSSGSAPSGVGSEAITGVPSAQLHPATALLAGAAAADAAEGTAVGTAPSSLPVDDDAAPAVALAAAPCASEEAAGPGPEQALRARLAERAAARRQRRAADG</sequence>
<organism evidence="2 3">
    <name type="scientific">Galactobacter valiniphilus</name>
    <dbReference type="NCBI Taxonomy" id="2676122"/>
    <lineage>
        <taxon>Bacteria</taxon>
        <taxon>Bacillati</taxon>
        <taxon>Actinomycetota</taxon>
        <taxon>Actinomycetes</taxon>
        <taxon>Micrococcales</taxon>
        <taxon>Micrococcaceae</taxon>
        <taxon>Galactobacter</taxon>
    </lineage>
</organism>
<evidence type="ECO:0000256" key="1">
    <source>
        <dbReference type="SAM" id="MobiDB-lite"/>
    </source>
</evidence>
<feature type="compositionally biased region" description="Basic and acidic residues" evidence="1">
    <location>
        <begin position="175"/>
        <end position="191"/>
    </location>
</feature>
<protein>
    <submittedName>
        <fullName evidence="2">Uncharacterized protein</fullName>
    </submittedName>
</protein>
<accession>A0A399JCL4</accession>
<reference evidence="2 3" key="1">
    <citation type="submission" date="2018-07" db="EMBL/GenBank/DDBJ databases">
        <title>Arthrobacter sp. nov., isolated from raw cow's milk with high bacterial count.</title>
        <authorList>
            <person name="Hahne J."/>
            <person name="Isele D."/>
            <person name="Lipski A."/>
        </authorList>
    </citation>
    <scope>NUCLEOTIDE SEQUENCE [LARGE SCALE GENOMIC DNA]</scope>
    <source>
        <strain evidence="2 3">JZ R-35</strain>
    </source>
</reference>